<evidence type="ECO:0008006" key="4">
    <source>
        <dbReference type="Google" id="ProtNLM"/>
    </source>
</evidence>
<dbReference type="STRING" id="453582.SAMN05421580_104252"/>
<keyword evidence="3" id="KW-1185">Reference proteome</keyword>
<name>A0A1N7LR55_9RHOB</name>
<evidence type="ECO:0000313" key="3">
    <source>
        <dbReference type="Proteomes" id="UP000186221"/>
    </source>
</evidence>
<evidence type="ECO:0000313" key="2">
    <source>
        <dbReference type="EMBL" id="SIS76316.1"/>
    </source>
</evidence>
<feature type="transmembrane region" description="Helical" evidence="1">
    <location>
        <begin position="51"/>
        <end position="69"/>
    </location>
</feature>
<sequence length="90" mass="9772">MSWQEPWIWVVAGVLLGALEMLLPGFILLGFAVGAILVGGLLWIGVIGDSLPLAVLVLALSALAVWLVMRKLMGVHPGQTRIWDRDINEN</sequence>
<reference evidence="3" key="1">
    <citation type="submission" date="2017-01" db="EMBL/GenBank/DDBJ databases">
        <authorList>
            <person name="Varghese N."/>
            <person name="Submissions S."/>
        </authorList>
    </citation>
    <scope>NUCLEOTIDE SEQUENCE [LARGE SCALE GENOMIC DNA]</scope>
    <source>
        <strain evidence="3">DSM 19945</strain>
    </source>
</reference>
<keyword evidence="1" id="KW-0812">Transmembrane</keyword>
<accession>A0A1N7LR55</accession>
<dbReference type="Proteomes" id="UP000186221">
    <property type="component" value="Unassembled WGS sequence"/>
</dbReference>
<dbReference type="AlphaFoldDB" id="A0A1N7LR55"/>
<keyword evidence="1" id="KW-0472">Membrane</keyword>
<gene>
    <name evidence="2" type="ORF">SAMN05421580_104252</name>
</gene>
<organism evidence="2 3">
    <name type="scientific">Rhodobacter aestuarii</name>
    <dbReference type="NCBI Taxonomy" id="453582"/>
    <lineage>
        <taxon>Bacteria</taxon>
        <taxon>Pseudomonadati</taxon>
        <taxon>Pseudomonadota</taxon>
        <taxon>Alphaproteobacteria</taxon>
        <taxon>Rhodobacterales</taxon>
        <taxon>Rhodobacter group</taxon>
        <taxon>Rhodobacter</taxon>
    </lineage>
</organism>
<dbReference type="RefSeq" id="WP_076484497.1">
    <property type="nucleotide sequence ID" value="NZ_FTOG01000004.1"/>
</dbReference>
<proteinExistence type="predicted"/>
<dbReference type="EMBL" id="FTOG01000004">
    <property type="protein sequence ID" value="SIS76316.1"/>
    <property type="molecule type" value="Genomic_DNA"/>
</dbReference>
<evidence type="ECO:0000256" key="1">
    <source>
        <dbReference type="SAM" id="Phobius"/>
    </source>
</evidence>
<protein>
    <recommendedName>
        <fullName evidence="4">NfeD-like C-terminal, partner-binding</fullName>
    </recommendedName>
</protein>
<keyword evidence="1" id="KW-1133">Transmembrane helix</keyword>
<feature type="transmembrane region" description="Helical" evidence="1">
    <location>
        <begin position="6"/>
        <end position="23"/>
    </location>
</feature>